<name>A0A1J1HG47_9DIPT</name>
<organism evidence="1 2">
    <name type="scientific">Clunio marinus</name>
    <dbReference type="NCBI Taxonomy" id="568069"/>
    <lineage>
        <taxon>Eukaryota</taxon>
        <taxon>Metazoa</taxon>
        <taxon>Ecdysozoa</taxon>
        <taxon>Arthropoda</taxon>
        <taxon>Hexapoda</taxon>
        <taxon>Insecta</taxon>
        <taxon>Pterygota</taxon>
        <taxon>Neoptera</taxon>
        <taxon>Endopterygota</taxon>
        <taxon>Diptera</taxon>
        <taxon>Nematocera</taxon>
        <taxon>Chironomoidea</taxon>
        <taxon>Chironomidae</taxon>
        <taxon>Clunio</taxon>
    </lineage>
</organism>
<evidence type="ECO:0000313" key="2">
    <source>
        <dbReference type="Proteomes" id="UP000183832"/>
    </source>
</evidence>
<protein>
    <submittedName>
        <fullName evidence="1">CLUMA_CG000297, isoform A</fullName>
    </submittedName>
</protein>
<dbReference type="AlphaFoldDB" id="A0A1J1HG47"/>
<gene>
    <name evidence="1" type="ORF">CLUMA_CG000297</name>
</gene>
<dbReference type="Proteomes" id="UP000183832">
    <property type="component" value="Unassembled WGS sequence"/>
</dbReference>
<proteinExistence type="predicted"/>
<accession>A0A1J1HG47</accession>
<keyword evidence="2" id="KW-1185">Reference proteome</keyword>
<sequence>MQTLTQIFQQHSMFVAIASCPYCQVVDVFDSFSAKKRKVTKRRKRTETGWSLEFTKTKITKENCFNFGKVEPEMRYIKE</sequence>
<reference evidence="1 2" key="1">
    <citation type="submission" date="2015-04" db="EMBL/GenBank/DDBJ databases">
        <authorList>
            <person name="Syromyatnikov M.Y."/>
            <person name="Popov V.N."/>
        </authorList>
    </citation>
    <scope>NUCLEOTIDE SEQUENCE [LARGE SCALE GENOMIC DNA]</scope>
</reference>
<evidence type="ECO:0000313" key="1">
    <source>
        <dbReference type="EMBL" id="CRK86522.1"/>
    </source>
</evidence>
<dbReference type="EMBL" id="CVRI01000001">
    <property type="protein sequence ID" value="CRK86522.1"/>
    <property type="molecule type" value="Genomic_DNA"/>
</dbReference>